<gene>
    <name evidence="1" type="ORF">GCM10010324_10860</name>
</gene>
<comment type="caution">
    <text evidence="1">The sequence shown here is derived from an EMBL/GenBank/DDBJ whole genome shotgun (WGS) entry which is preliminary data.</text>
</comment>
<proteinExistence type="predicted"/>
<evidence type="ECO:0000313" key="2">
    <source>
        <dbReference type="Proteomes" id="UP000659223"/>
    </source>
</evidence>
<organism evidence="1 2">
    <name type="scientific">Streptomyces hiroshimensis</name>
    <dbReference type="NCBI Taxonomy" id="66424"/>
    <lineage>
        <taxon>Bacteria</taxon>
        <taxon>Bacillati</taxon>
        <taxon>Actinomycetota</taxon>
        <taxon>Actinomycetes</taxon>
        <taxon>Kitasatosporales</taxon>
        <taxon>Streptomycetaceae</taxon>
        <taxon>Streptomyces</taxon>
    </lineage>
</organism>
<name>A0ABQ2Y5P4_9ACTN</name>
<keyword evidence="2" id="KW-1185">Reference proteome</keyword>
<evidence type="ECO:0000313" key="1">
    <source>
        <dbReference type="EMBL" id="GGX67391.1"/>
    </source>
</evidence>
<protein>
    <submittedName>
        <fullName evidence="1">Uncharacterized protein</fullName>
    </submittedName>
</protein>
<dbReference type="EMBL" id="BMUT01000001">
    <property type="protein sequence ID" value="GGX67391.1"/>
    <property type="molecule type" value="Genomic_DNA"/>
</dbReference>
<dbReference type="Proteomes" id="UP000659223">
    <property type="component" value="Unassembled WGS sequence"/>
</dbReference>
<sequence length="123" mass="12837">MVVWTLVLTVWVPVEPLVTYQPLKWVIVGVTSDVLITGCRVPRSAAVQDWPAWGACAVAAGAAAAGEVARPTAVMEQAAEAVMAMSALPMRLAGLIGRIVALPPCGWCVFGQRVNVAATRVGV</sequence>
<accession>A0ABQ2Y5P4</accession>
<reference evidence="2" key="1">
    <citation type="journal article" date="2019" name="Int. J. Syst. Evol. Microbiol.">
        <title>The Global Catalogue of Microorganisms (GCM) 10K type strain sequencing project: providing services to taxonomists for standard genome sequencing and annotation.</title>
        <authorList>
            <consortium name="The Broad Institute Genomics Platform"/>
            <consortium name="The Broad Institute Genome Sequencing Center for Infectious Disease"/>
            <person name="Wu L."/>
            <person name="Ma J."/>
        </authorList>
    </citation>
    <scope>NUCLEOTIDE SEQUENCE [LARGE SCALE GENOMIC DNA]</scope>
    <source>
        <strain evidence="2">JCM 4586</strain>
    </source>
</reference>